<evidence type="ECO:0000259" key="4">
    <source>
        <dbReference type="Pfam" id="PF02371"/>
    </source>
</evidence>
<dbReference type="Proteomes" id="UP000198779">
    <property type="component" value="Unassembled WGS sequence"/>
</dbReference>
<sequence length="351" mass="40376">MKKIFIGIDVSKKTIDASVIIPSMTGDKPSLQVYGKFDNRPSGFRKMVAMVRKAAAGIDTSEWTFCCETTGGYDIALCDYITSKQMIIWREHAAEIAKIRRDHGKDDRRDSLLIAEYAWRNQDKTRPYTPKNVEILNLRHLLLYRRQLVEMRKQLVVRSNELKQIAENCEQLKFMYKDSQKLIKEITERIENCEVKMRELMSTSPTIAANFSHIISITGIGLVSTAAILIYTNNFIGITSYKKFASYCGIAPFYEDSGTTVHKRDYIGHKSNSIVRTYLTQAAQVASRFNVDMVEYKQRMALAGKPQQVIIINIANKLLRIVFSVIKNDCDYEPRHEYMRQQRIAQEKTVA</sequence>
<protein>
    <submittedName>
        <fullName evidence="5">Transposase</fullName>
    </submittedName>
</protein>
<dbReference type="NCBIfam" id="NF033542">
    <property type="entry name" value="transpos_IS110"/>
    <property type="match status" value="1"/>
</dbReference>
<accession>A0A1G7W9E9</accession>
<feature type="domain" description="Transposase IS110-like N-terminal" evidence="3">
    <location>
        <begin position="6"/>
        <end position="159"/>
    </location>
</feature>
<dbReference type="STRING" id="645274.SAMN04487901_107105"/>
<keyword evidence="1" id="KW-0175">Coiled coil</keyword>
<keyword evidence="2" id="KW-0472">Membrane</keyword>
<keyword evidence="2" id="KW-1133">Transmembrane helix</keyword>
<gene>
    <name evidence="5" type="ORF">SAMN04487901_107105</name>
</gene>
<keyword evidence="6" id="KW-1185">Reference proteome</keyword>
<feature type="domain" description="Transposase IS116/IS110/IS902 C-terminal" evidence="4">
    <location>
        <begin position="214"/>
        <end position="296"/>
    </location>
</feature>
<dbReference type="Pfam" id="PF02371">
    <property type="entry name" value="Transposase_20"/>
    <property type="match status" value="1"/>
</dbReference>
<feature type="coiled-coil region" evidence="1">
    <location>
        <begin position="176"/>
        <end position="203"/>
    </location>
</feature>
<dbReference type="PANTHER" id="PTHR33055:SF3">
    <property type="entry name" value="PUTATIVE TRANSPOSASE FOR IS117-RELATED"/>
    <property type="match status" value="1"/>
</dbReference>
<proteinExistence type="predicted"/>
<evidence type="ECO:0000259" key="3">
    <source>
        <dbReference type="Pfam" id="PF01548"/>
    </source>
</evidence>
<reference evidence="6" key="1">
    <citation type="submission" date="2016-10" db="EMBL/GenBank/DDBJ databases">
        <authorList>
            <person name="Varghese N."/>
            <person name="Submissions S."/>
        </authorList>
    </citation>
    <scope>NUCLEOTIDE SEQUENCE [LARGE SCALE GENOMIC DNA]</scope>
    <source>
        <strain evidence="6">BP1-148</strain>
    </source>
</reference>
<dbReference type="PANTHER" id="PTHR33055">
    <property type="entry name" value="TRANSPOSASE FOR INSERTION SEQUENCE ELEMENT IS1111A"/>
    <property type="match status" value="1"/>
</dbReference>
<dbReference type="InterPro" id="IPR003346">
    <property type="entry name" value="Transposase_20"/>
</dbReference>
<evidence type="ECO:0000256" key="2">
    <source>
        <dbReference type="SAM" id="Phobius"/>
    </source>
</evidence>
<feature type="transmembrane region" description="Helical" evidence="2">
    <location>
        <begin position="211"/>
        <end position="232"/>
    </location>
</feature>
<dbReference type="InterPro" id="IPR002525">
    <property type="entry name" value="Transp_IS110-like_N"/>
</dbReference>
<dbReference type="AlphaFoldDB" id="A0A1G7W9E9"/>
<evidence type="ECO:0000256" key="1">
    <source>
        <dbReference type="SAM" id="Coils"/>
    </source>
</evidence>
<dbReference type="GO" id="GO:0006313">
    <property type="term" value="P:DNA transposition"/>
    <property type="evidence" value="ECO:0007669"/>
    <property type="project" value="InterPro"/>
</dbReference>
<dbReference type="Pfam" id="PF01548">
    <property type="entry name" value="DEDD_Tnp_IS110"/>
    <property type="match status" value="1"/>
</dbReference>
<keyword evidence="2" id="KW-0812">Transmembrane</keyword>
<dbReference type="RefSeq" id="WP_091817140.1">
    <property type="nucleotide sequence ID" value="NZ_CP091790.1"/>
</dbReference>
<dbReference type="GO" id="GO:0004803">
    <property type="term" value="F:transposase activity"/>
    <property type="evidence" value="ECO:0007669"/>
    <property type="project" value="InterPro"/>
</dbReference>
<dbReference type="InterPro" id="IPR047650">
    <property type="entry name" value="Transpos_IS110"/>
</dbReference>
<evidence type="ECO:0000313" key="6">
    <source>
        <dbReference type="Proteomes" id="UP000198779"/>
    </source>
</evidence>
<dbReference type="EMBL" id="FNCQ01000007">
    <property type="protein sequence ID" value="SDG68604.1"/>
    <property type="molecule type" value="Genomic_DNA"/>
</dbReference>
<organism evidence="5 6">
    <name type="scientific">Prevotella communis</name>
    <dbReference type="NCBI Taxonomy" id="2913614"/>
    <lineage>
        <taxon>Bacteria</taxon>
        <taxon>Pseudomonadati</taxon>
        <taxon>Bacteroidota</taxon>
        <taxon>Bacteroidia</taxon>
        <taxon>Bacteroidales</taxon>
        <taxon>Prevotellaceae</taxon>
        <taxon>Prevotella</taxon>
    </lineage>
</organism>
<name>A0A1G7W9E9_9BACT</name>
<evidence type="ECO:0000313" key="5">
    <source>
        <dbReference type="EMBL" id="SDG68604.1"/>
    </source>
</evidence>
<dbReference type="GO" id="GO:0003677">
    <property type="term" value="F:DNA binding"/>
    <property type="evidence" value="ECO:0007669"/>
    <property type="project" value="InterPro"/>
</dbReference>